<keyword evidence="1" id="KW-0812">Transmembrane</keyword>
<evidence type="ECO:0000313" key="4">
    <source>
        <dbReference type="Proteomes" id="UP000557688"/>
    </source>
</evidence>
<evidence type="ECO:0000313" key="5">
    <source>
        <dbReference type="Proteomes" id="UP000565205"/>
    </source>
</evidence>
<dbReference type="EMBL" id="JABXXQ010000181">
    <property type="protein sequence ID" value="NVN30601.1"/>
    <property type="molecule type" value="Genomic_DNA"/>
</dbReference>
<evidence type="ECO:0000313" key="3">
    <source>
        <dbReference type="EMBL" id="NVN30601.1"/>
    </source>
</evidence>
<evidence type="ECO:0000256" key="1">
    <source>
        <dbReference type="SAM" id="Phobius"/>
    </source>
</evidence>
<accession>A0A850NLB9</accession>
<keyword evidence="4" id="KW-1185">Reference proteome</keyword>
<dbReference type="AlphaFoldDB" id="A0A850NLB9"/>
<dbReference type="RefSeq" id="WP_176624264.1">
    <property type="nucleotide sequence ID" value="NZ_JABXXQ010000181.1"/>
</dbReference>
<protein>
    <submittedName>
        <fullName evidence="2">Phage portal protein BeeE</fullName>
    </submittedName>
</protein>
<feature type="transmembrane region" description="Helical" evidence="1">
    <location>
        <begin position="55"/>
        <end position="77"/>
    </location>
</feature>
<name>A0A850NLB9_9PROT</name>
<dbReference type="Proteomes" id="UP000565205">
    <property type="component" value="Unassembled WGS sequence"/>
</dbReference>
<dbReference type="EMBL" id="JACHXV010000048">
    <property type="protein sequence ID" value="MBB3175574.1"/>
    <property type="molecule type" value="Genomic_DNA"/>
</dbReference>
<gene>
    <name evidence="2" type="ORF">FHR90_003435</name>
    <name evidence="3" type="ORF">HUK83_09700</name>
</gene>
<proteinExistence type="predicted"/>
<evidence type="ECO:0000313" key="2">
    <source>
        <dbReference type="EMBL" id="MBB3175574.1"/>
    </source>
</evidence>
<keyword evidence="1" id="KW-0472">Membrane</keyword>
<keyword evidence="1" id="KW-1133">Transmembrane helix</keyword>
<dbReference type="Proteomes" id="UP000557688">
    <property type="component" value="Unassembled WGS sequence"/>
</dbReference>
<reference evidence="3 5" key="1">
    <citation type="submission" date="2020-06" db="EMBL/GenBank/DDBJ databases">
        <title>Description of novel acetic acid bacteria.</title>
        <authorList>
            <person name="Sombolestani A."/>
        </authorList>
    </citation>
    <scope>NUCLEOTIDE SEQUENCE [LARGE SCALE GENOMIC DNA]</scope>
    <source>
        <strain evidence="3 5">LMG 26838</strain>
    </source>
</reference>
<comment type="caution">
    <text evidence="3">The sequence shown here is derived from an EMBL/GenBank/DDBJ whole genome shotgun (WGS) entry which is preliminary data.</text>
</comment>
<organism evidence="3 5">
    <name type="scientific">Endobacter medicaginis</name>
    <dbReference type="NCBI Taxonomy" id="1181271"/>
    <lineage>
        <taxon>Bacteria</taxon>
        <taxon>Pseudomonadati</taxon>
        <taxon>Pseudomonadota</taxon>
        <taxon>Alphaproteobacteria</taxon>
        <taxon>Acetobacterales</taxon>
        <taxon>Acetobacteraceae</taxon>
        <taxon>Endobacter</taxon>
    </lineage>
</organism>
<reference evidence="2 4" key="2">
    <citation type="submission" date="2020-08" db="EMBL/GenBank/DDBJ databases">
        <title>Genomic Encyclopedia of Type Strains, Phase III (KMG-III): the genomes of soil and plant-associated and newly described type strains.</title>
        <authorList>
            <person name="Whitman W."/>
        </authorList>
    </citation>
    <scope>NUCLEOTIDE SEQUENCE [LARGE SCALE GENOMIC DNA]</scope>
    <source>
        <strain evidence="2 4">CECT 8088</strain>
    </source>
</reference>
<sequence>MALFQKSVERRERIEPRLVAPERRASDPSWGAVSAGAGVYGAGGSFIEPHLAETLGAVVAAVELIAGSIASLPAYILDADGTMRRRPCRRCACCGSPTAA</sequence>